<reference evidence="7" key="1">
    <citation type="submission" date="2015-04" db="EMBL/GenBank/DDBJ databases">
        <authorList>
            <person name="Syromyatnikov M.Y."/>
            <person name="Popov V.N."/>
        </authorList>
    </citation>
    <scope>NUCLEOTIDE SEQUENCE</scope>
    <source>
        <strain evidence="7">MO-1</strain>
    </source>
</reference>
<keyword evidence="2 5" id="KW-0689">Ribosomal protein</keyword>
<dbReference type="SUPFAM" id="SSF143800">
    <property type="entry name" value="L28p-like"/>
    <property type="match status" value="1"/>
</dbReference>
<dbReference type="GO" id="GO:0003735">
    <property type="term" value="F:structural constituent of ribosome"/>
    <property type="evidence" value="ECO:0007669"/>
    <property type="project" value="InterPro"/>
</dbReference>
<dbReference type="PANTHER" id="PTHR13528">
    <property type="entry name" value="39S RIBOSOMAL PROTEIN L28, MITOCHONDRIAL"/>
    <property type="match status" value="1"/>
</dbReference>
<protein>
    <recommendedName>
        <fullName evidence="4 5">Large ribosomal subunit protein bL28</fullName>
    </recommendedName>
</protein>
<evidence type="ECO:0000256" key="5">
    <source>
        <dbReference type="HAMAP-Rule" id="MF_00373"/>
    </source>
</evidence>
<evidence type="ECO:0000256" key="1">
    <source>
        <dbReference type="ARBA" id="ARBA00008760"/>
    </source>
</evidence>
<dbReference type="InterPro" id="IPR001383">
    <property type="entry name" value="Ribosomal_bL28_bact-type"/>
</dbReference>
<dbReference type="FunFam" id="2.30.170.40:FF:000003">
    <property type="entry name" value="54S ribosomal protein L24"/>
    <property type="match status" value="1"/>
</dbReference>
<dbReference type="EMBL" id="LO017727">
    <property type="protein sequence ID" value="CRH06719.1"/>
    <property type="molecule type" value="Genomic_DNA"/>
</dbReference>
<dbReference type="InterPro" id="IPR037147">
    <property type="entry name" value="Ribosomal_bL28_sf"/>
</dbReference>
<evidence type="ECO:0000313" key="7">
    <source>
        <dbReference type="EMBL" id="CRH06719.1"/>
    </source>
</evidence>
<evidence type="ECO:0000256" key="6">
    <source>
        <dbReference type="SAM" id="MobiDB-lite"/>
    </source>
</evidence>
<dbReference type="Gene3D" id="2.30.170.40">
    <property type="entry name" value="Ribosomal protein L28/L24"/>
    <property type="match status" value="1"/>
</dbReference>
<dbReference type="PANTHER" id="PTHR13528:SF2">
    <property type="entry name" value="LARGE RIBOSOMAL SUBUNIT PROTEIN BL28M"/>
    <property type="match status" value="1"/>
</dbReference>
<evidence type="ECO:0000256" key="2">
    <source>
        <dbReference type="ARBA" id="ARBA00022980"/>
    </source>
</evidence>
<dbReference type="Pfam" id="PF00830">
    <property type="entry name" value="Ribosomal_L28"/>
    <property type="match status" value="1"/>
</dbReference>
<evidence type="ECO:0000256" key="4">
    <source>
        <dbReference type="ARBA" id="ARBA00035174"/>
    </source>
</evidence>
<dbReference type="GO" id="GO:0006412">
    <property type="term" value="P:translation"/>
    <property type="evidence" value="ECO:0007669"/>
    <property type="project" value="UniProtKB-UniRule"/>
</dbReference>
<sequence length="98" mass="11201">MARKNTLGKKGPQSGFKVSHSHRKTKRKWMPNIQTKSLYSMALESFVRVTISVHSLRTVDRMGGLDNYLLQSNSEELTPSMRKVQRRIRDRVATKAAA</sequence>
<dbReference type="NCBIfam" id="TIGR00009">
    <property type="entry name" value="L28"/>
    <property type="match status" value="1"/>
</dbReference>
<feature type="region of interest" description="Disordered" evidence="6">
    <location>
        <begin position="1"/>
        <end position="27"/>
    </location>
</feature>
<dbReference type="GO" id="GO:0005840">
    <property type="term" value="C:ribosome"/>
    <property type="evidence" value="ECO:0007669"/>
    <property type="project" value="UniProtKB-KW"/>
</dbReference>
<name>A0A1S7LKQ1_MAGMO</name>
<evidence type="ECO:0000256" key="3">
    <source>
        <dbReference type="ARBA" id="ARBA00023274"/>
    </source>
</evidence>
<organism evidence="7">
    <name type="scientific">Magnetococcus massalia (strain MO-1)</name>
    <dbReference type="NCBI Taxonomy" id="451514"/>
    <lineage>
        <taxon>Bacteria</taxon>
        <taxon>Pseudomonadati</taxon>
        <taxon>Pseudomonadota</taxon>
        <taxon>Magnetococcia</taxon>
        <taxon>Magnetococcales</taxon>
        <taxon>Magnetococcaceae</taxon>
        <taxon>Magnetococcus</taxon>
    </lineage>
</organism>
<accession>A0A1S7LKQ1</accession>
<dbReference type="InterPro" id="IPR034704">
    <property type="entry name" value="Ribosomal_bL28/bL31-like_sf"/>
</dbReference>
<dbReference type="GO" id="GO:1990904">
    <property type="term" value="C:ribonucleoprotein complex"/>
    <property type="evidence" value="ECO:0007669"/>
    <property type="project" value="UniProtKB-KW"/>
</dbReference>
<dbReference type="HAMAP" id="MF_00373">
    <property type="entry name" value="Ribosomal_bL28"/>
    <property type="match status" value="1"/>
</dbReference>
<dbReference type="AlphaFoldDB" id="A0A1S7LKQ1"/>
<proteinExistence type="inferred from homology"/>
<dbReference type="InterPro" id="IPR026569">
    <property type="entry name" value="Ribosomal_bL28"/>
</dbReference>
<comment type="similarity">
    <text evidence="1 5">Belongs to the bacterial ribosomal protein bL28 family.</text>
</comment>
<gene>
    <name evidence="5 7" type="primary">rpmB</name>
    <name evidence="7" type="ORF">MAGMO_2562</name>
</gene>
<keyword evidence="3 5" id="KW-0687">Ribonucleoprotein</keyword>